<name>A0A9W6IT89_9HYPH</name>
<proteinExistence type="predicted"/>
<comment type="caution">
    <text evidence="2">The sequence shown here is derived from an EMBL/GenBank/DDBJ whole genome shotgun (WGS) entry which is preliminary data.</text>
</comment>
<dbReference type="SUPFAM" id="SSF103247">
    <property type="entry name" value="TT1751-like"/>
    <property type="match status" value="1"/>
</dbReference>
<accession>A0A9W6IT89</accession>
<dbReference type="Proteomes" id="UP000758856">
    <property type="component" value="Unassembled WGS sequence"/>
</dbReference>
<evidence type="ECO:0000313" key="2">
    <source>
        <dbReference type="EMBL" id="GLK54939.1"/>
    </source>
</evidence>
<reference evidence="2" key="1">
    <citation type="journal article" date="2014" name="Int. J. Syst. Evol. Microbiol.">
        <title>Complete genome sequence of Corynebacterium casei LMG S-19264T (=DSM 44701T), isolated from a smear-ripened cheese.</title>
        <authorList>
            <consortium name="US DOE Joint Genome Institute (JGI-PGF)"/>
            <person name="Walter F."/>
            <person name="Albersmeier A."/>
            <person name="Kalinowski J."/>
            <person name="Ruckert C."/>
        </authorList>
    </citation>
    <scope>NUCLEOTIDE SEQUENCE</scope>
    <source>
        <strain evidence="2">VKM B-1606</strain>
    </source>
</reference>
<reference evidence="2" key="3">
    <citation type="submission" date="2023-01" db="EMBL/GenBank/DDBJ databases">
        <authorList>
            <person name="Sun Q."/>
            <person name="Evtushenko L."/>
        </authorList>
    </citation>
    <scope>NUCLEOTIDE SEQUENCE</scope>
    <source>
        <strain evidence="2">VKM B-1606</strain>
    </source>
</reference>
<evidence type="ECO:0000256" key="1">
    <source>
        <dbReference type="SAM" id="SignalP"/>
    </source>
</evidence>
<evidence type="ECO:0000313" key="3">
    <source>
        <dbReference type="EMBL" id="MBM7851874.1"/>
    </source>
</evidence>
<reference evidence="3 4" key="2">
    <citation type="submission" date="2021-01" db="EMBL/GenBank/DDBJ databases">
        <title>Genomic Encyclopedia of Type Strains, Phase IV (KMG-IV): sequencing the most valuable type-strain genomes for metagenomic binning, comparative biology and taxonomic classification.</title>
        <authorList>
            <person name="Goeker M."/>
        </authorList>
    </citation>
    <scope>NUCLEOTIDE SEQUENCE [LARGE SCALE GENOMIC DNA]</scope>
    <source>
        <strain evidence="3 4">DSM 6130</strain>
    </source>
</reference>
<dbReference type="Gene3D" id="3.30.310.70">
    <property type="entry name" value="TT1751-like domain"/>
    <property type="match status" value="1"/>
</dbReference>
<dbReference type="AlphaFoldDB" id="A0A9W6IT89"/>
<feature type="chain" id="PRO_5040959044" evidence="1">
    <location>
        <begin position="29"/>
        <end position="150"/>
    </location>
</feature>
<dbReference type="InterPro" id="IPR035923">
    <property type="entry name" value="TT1751-like_sf"/>
</dbReference>
<protein>
    <submittedName>
        <fullName evidence="3">Uncharacterized protein (DUF302 family)</fullName>
    </submittedName>
</protein>
<evidence type="ECO:0000313" key="5">
    <source>
        <dbReference type="Proteomes" id="UP001143400"/>
    </source>
</evidence>
<dbReference type="EMBL" id="BSFF01000001">
    <property type="protein sequence ID" value="GLK54939.1"/>
    <property type="molecule type" value="Genomic_DNA"/>
</dbReference>
<dbReference type="EMBL" id="JAFBCY010000002">
    <property type="protein sequence ID" value="MBM7851874.1"/>
    <property type="molecule type" value="Genomic_DNA"/>
</dbReference>
<evidence type="ECO:0000313" key="4">
    <source>
        <dbReference type="Proteomes" id="UP000758856"/>
    </source>
</evidence>
<organism evidence="2 5">
    <name type="scientific">Methylopila capsulata</name>
    <dbReference type="NCBI Taxonomy" id="61654"/>
    <lineage>
        <taxon>Bacteria</taxon>
        <taxon>Pseudomonadati</taxon>
        <taxon>Pseudomonadota</taxon>
        <taxon>Alphaproteobacteria</taxon>
        <taxon>Hyphomicrobiales</taxon>
        <taxon>Methylopilaceae</taxon>
        <taxon>Methylopila</taxon>
    </lineage>
</organism>
<feature type="signal peptide" evidence="1">
    <location>
        <begin position="1"/>
        <end position="28"/>
    </location>
</feature>
<gene>
    <name evidence="2" type="ORF">GCM10008170_09580</name>
    <name evidence="3" type="ORF">JOD31_002099</name>
</gene>
<sequence>MRVAIFVSAILLFVLAVALLPMSGPAEAVTKSGEPIVVRSAHGVAPTVQALEASLRRRGVSTVVKVEQSASATPATLVLFADPHHTADASARALDALDLPLRALVYMEGDFVSIAYDDPKALSKRHGLSADEAAAAGRAVAAVVAEAAGS</sequence>
<keyword evidence="1" id="KW-0732">Signal</keyword>
<dbReference type="Proteomes" id="UP001143400">
    <property type="component" value="Unassembled WGS sequence"/>
</dbReference>
<keyword evidence="4" id="KW-1185">Reference proteome</keyword>
<dbReference type="RefSeq" id="WP_204950257.1">
    <property type="nucleotide sequence ID" value="NZ_BSFF01000001.1"/>
</dbReference>